<reference evidence="4 5" key="1">
    <citation type="submission" date="2021-11" db="EMBL/GenBank/DDBJ databases">
        <title>Draft genome sequence of Paenibacillus profundus YoMME, a new Gram-positive bacteria with exoelectrogenic properties.</title>
        <authorList>
            <person name="Hubenova Y."/>
            <person name="Hubenova E."/>
            <person name="Manasiev Y."/>
            <person name="Peykov S."/>
            <person name="Mitov M."/>
        </authorList>
    </citation>
    <scope>NUCLEOTIDE SEQUENCE [LARGE SCALE GENOMIC DNA]</scope>
    <source>
        <strain evidence="4 5">YoMME</strain>
    </source>
</reference>
<dbReference type="RefSeq" id="WP_019424189.1">
    <property type="nucleotide sequence ID" value="NZ_JAJNBZ010000015.1"/>
</dbReference>
<comment type="caution">
    <text evidence="4">The sequence shown here is derived from an EMBL/GenBank/DDBJ whole genome shotgun (WGS) entry which is preliminary data.</text>
</comment>
<proteinExistence type="predicted"/>
<protein>
    <submittedName>
        <fullName evidence="4">HD domain-containing protein</fullName>
    </submittedName>
</protein>
<gene>
    <name evidence="4" type="ORF">LQV63_17580</name>
</gene>
<dbReference type="EMBL" id="JAJNBZ010000015">
    <property type="protein sequence ID" value="MCE5171115.1"/>
    <property type="molecule type" value="Genomic_DNA"/>
</dbReference>
<dbReference type="Proteomes" id="UP001199916">
    <property type="component" value="Unassembled WGS sequence"/>
</dbReference>
<dbReference type="PANTHER" id="PTHR11845">
    <property type="entry name" value="5'-DEOXYNUCLEOTIDASE HDDC2"/>
    <property type="match status" value="1"/>
</dbReference>
<keyword evidence="2" id="KW-0378">Hydrolase</keyword>
<evidence type="ECO:0000313" key="4">
    <source>
        <dbReference type="EMBL" id="MCE5171115.1"/>
    </source>
</evidence>
<dbReference type="Pfam" id="PF13023">
    <property type="entry name" value="HD_3"/>
    <property type="match status" value="1"/>
</dbReference>
<dbReference type="PANTHER" id="PTHR11845:SF13">
    <property type="entry name" value="5'-DEOXYNUCLEOTIDASE HDDC2"/>
    <property type="match status" value="1"/>
</dbReference>
<keyword evidence="5" id="KW-1185">Reference proteome</keyword>
<sequence length="199" mass="23248">MTHMNERLLKQIEFIKEIDKLKSIFRKSYLLDRSRYENDAEHTWHLTVMAILLQEYANERNLNLLRVLKMLIIHDIVEIDAGDTFAYDAKGNEDKFERESQAAKRIFGLLPEDQQHEMNQLWVEYEQRQTPEAQFASALDRLQPLLHNYVTEGKSWQENGITSDKVLARIRGIREGSAELGKLAETIVRSAVEKGYLSK</sequence>
<dbReference type="InterPro" id="IPR039356">
    <property type="entry name" value="YfbR/HDDC2"/>
</dbReference>
<dbReference type="InterPro" id="IPR006674">
    <property type="entry name" value="HD_domain"/>
</dbReference>
<evidence type="ECO:0000256" key="1">
    <source>
        <dbReference type="ARBA" id="ARBA00022723"/>
    </source>
</evidence>
<accession>A0ABS8YKL7</accession>
<organism evidence="4 5">
    <name type="scientific">Paenibacillus profundus</name>
    <dbReference type="NCBI Taxonomy" id="1173085"/>
    <lineage>
        <taxon>Bacteria</taxon>
        <taxon>Bacillati</taxon>
        <taxon>Bacillota</taxon>
        <taxon>Bacilli</taxon>
        <taxon>Bacillales</taxon>
        <taxon>Paenibacillaceae</taxon>
        <taxon>Paenibacillus</taxon>
    </lineage>
</organism>
<dbReference type="SUPFAM" id="SSF109604">
    <property type="entry name" value="HD-domain/PDEase-like"/>
    <property type="match status" value="1"/>
</dbReference>
<evidence type="ECO:0000256" key="2">
    <source>
        <dbReference type="ARBA" id="ARBA00022801"/>
    </source>
</evidence>
<dbReference type="Gene3D" id="1.10.3210.10">
    <property type="entry name" value="Hypothetical protein af1432"/>
    <property type="match status" value="1"/>
</dbReference>
<keyword evidence="1" id="KW-0479">Metal-binding</keyword>
<name>A0ABS8YKL7_9BACL</name>
<feature type="domain" description="HD" evidence="3">
    <location>
        <begin position="18"/>
        <end position="170"/>
    </location>
</feature>
<evidence type="ECO:0000259" key="3">
    <source>
        <dbReference type="Pfam" id="PF13023"/>
    </source>
</evidence>
<evidence type="ECO:0000313" key="5">
    <source>
        <dbReference type="Proteomes" id="UP001199916"/>
    </source>
</evidence>